<comment type="caution">
    <text evidence="1">The sequence shown here is derived from an EMBL/GenBank/DDBJ whole genome shotgun (WGS) entry which is preliminary data.</text>
</comment>
<evidence type="ECO:0000313" key="1">
    <source>
        <dbReference type="EMBL" id="CAE7451307.1"/>
    </source>
</evidence>
<protein>
    <submittedName>
        <fullName evidence="1">Uncharacterized protein</fullName>
    </submittedName>
</protein>
<name>A0A812RPX4_9DINO</name>
<organism evidence="1 2">
    <name type="scientific">Symbiodinium natans</name>
    <dbReference type="NCBI Taxonomy" id="878477"/>
    <lineage>
        <taxon>Eukaryota</taxon>
        <taxon>Sar</taxon>
        <taxon>Alveolata</taxon>
        <taxon>Dinophyceae</taxon>
        <taxon>Suessiales</taxon>
        <taxon>Symbiodiniaceae</taxon>
        <taxon>Symbiodinium</taxon>
    </lineage>
</organism>
<evidence type="ECO:0000313" key="2">
    <source>
        <dbReference type="Proteomes" id="UP000604046"/>
    </source>
</evidence>
<dbReference type="Proteomes" id="UP000604046">
    <property type="component" value="Unassembled WGS sequence"/>
</dbReference>
<accession>A0A812RPX4</accession>
<proteinExistence type="predicted"/>
<dbReference type="EMBL" id="CAJNDS010002367">
    <property type="protein sequence ID" value="CAE7451307.1"/>
    <property type="molecule type" value="Genomic_DNA"/>
</dbReference>
<sequence>MGPGEHCPDDSSSSKAGILDETANCAAALSFAPAARDIQSPLAAPSVQPGVPTRAFPSSATKAFSLNMVQSDTPPLPSMSFFEASGLRSARAAAEHRFPP</sequence>
<keyword evidence="2" id="KW-1185">Reference proteome</keyword>
<dbReference type="AlphaFoldDB" id="A0A812RPX4"/>
<gene>
    <name evidence="1" type="ORF">SNAT2548_LOCUS24706</name>
</gene>
<reference evidence="1" key="1">
    <citation type="submission" date="2021-02" db="EMBL/GenBank/DDBJ databases">
        <authorList>
            <person name="Dougan E. K."/>
            <person name="Rhodes N."/>
            <person name="Thang M."/>
            <person name="Chan C."/>
        </authorList>
    </citation>
    <scope>NUCLEOTIDE SEQUENCE</scope>
</reference>